<dbReference type="Gene3D" id="3.40.640.10">
    <property type="entry name" value="Type I PLP-dependent aspartate aminotransferase-like (Major domain)"/>
    <property type="match status" value="1"/>
</dbReference>
<proteinExistence type="inferred from homology"/>
<dbReference type="PANTHER" id="PTHR30244:SF36">
    <property type="entry name" value="3-OXO-GLUCOSE-6-PHOSPHATE:GLUTAMATE AMINOTRANSFERASE"/>
    <property type="match status" value="1"/>
</dbReference>
<dbReference type="GO" id="GO:0008483">
    <property type="term" value="F:transaminase activity"/>
    <property type="evidence" value="ECO:0007669"/>
    <property type="project" value="TreeGrafter"/>
</dbReference>
<reference evidence="6 7" key="1">
    <citation type="submission" date="2005-11" db="EMBL/GenBank/DDBJ databases">
        <title>The complete genome sequence of Lawsonia intracellularis: the causative agent of proliferative enteropathy.</title>
        <authorList>
            <person name="Kaur K."/>
            <person name="Zhang Q."/>
            <person name="Beckler D."/>
            <person name="Munir S."/>
            <person name="Li L."/>
            <person name="Kinsley K."/>
            <person name="Herron L."/>
            <person name="Peterson A."/>
            <person name="May B."/>
            <person name="Singh S."/>
            <person name="Gebhart C."/>
            <person name="Kapur V."/>
        </authorList>
    </citation>
    <scope>NUCLEOTIDE SEQUENCE [LARGE SCALE GENOMIC DNA]</scope>
    <source>
        <strain evidence="6 7">PHE/MN1-00</strain>
    </source>
</reference>
<dbReference type="eggNOG" id="COG0399">
    <property type="taxonomic scope" value="Bacteria"/>
</dbReference>
<evidence type="ECO:0000313" key="7">
    <source>
        <dbReference type="Proteomes" id="UP000002430"/>
    </source>
</evidence>
<dbReference type="InterPro" id="IPR015421">
    <property type="entry name" value="PyrdxlP-dep_Trfase_major"/>
</dbReference>
<dbReference type="Pfam" id="PF01041">
    <property type="entry name" value="DegT_DnrJ_EryC1"/>
    <property type="match status" value="1"/>
</dbReference>
<evidence type="ECO:0000256" key="4">
    <source>
        <dbReference type="PIRSR" id="PIRSR000390-2"/>
    </source>
</evidence>
<evidence type="ECO:0000256" key="5">
    <source>
        <dbReference type="RuleBase" id="RU004508"/>
    </source>
</evidence>
<comment type="similarity">
    <text evidence="2 5">Belongs to the DegT/DnrJ/EryC1 family.</text>
</comment>
<keyword evidence="1 4" id="KW-0663">Pyridoxal phosphate</keyword>
<evidence type="ECO:0000313" key="6">
    <source>
        <dbReference type="EMBL" id="CAJ54436.1"/>
    </source>
</evidence>
<evidence type="ECO:0000256" key="3">
    <source>
        <dbReference type="PIRSR" id="PIRSR000390-1"/>
    </source>
</evidence>
<dbReference type="EMBL" id="AM180252">
    <property type="protein sequence ID" value="CAJ54436.1"/>
    <property type="molecule type" value="Genomic_DNA"/>
</dbReference>
<sequence length="384" mass="42643">MTNTYSIPQANPSIYFQQYRETIIKKIEEVLNSGCYINGEQVELFEKQFAQYCNVKHAVGVANGTDAIELTLRALNIGPGDLVFTVSHTAVATVAAIERTGALPVLVDITQNTYTMCPVSLAETLAAAYKGKYPGKPAAIIPVHLYGECADMNEILHVAGQLPVIEDCAQAHGAKYNNKNAGSIGIAGTFSFYPTKNLGTLGDGGCIVTSNTLLAEQIKALREYGWKQRYISNFPGINSRLDELHASILNIFLPVLNKSNEIRRKIAKIYHAELQKLKNIQLPLEKPDRTHIYHLYVIQVDNRDMLKIFLSNKGITTGIHYPQPVHKQPAYINRLPLSPHGLPETDKIFPKILSLPLYPGLSENDILYITSTIQKYFDSSSRNN</sequence>
<evidence type="ECO:0000256" key="2">
    <source>
        <dbReference type="ARBA" id="ARBA00037999"/>
    </source>
</evidence>
<feature type="active site" description="Proton acceptor" evidence="3">
    <location>
        <position position="196"/>
    </location>
</feature>
<dbReference type="InterPro" id="IPR015422">
    <property type="entry name" value="PyrdxlP-dep_Trfase_small"/>
</dbReference>
<dbReference type="Proteomes" id="UP000002430">
    <property type="component" value="Chromosome"/>
</dbReference>
<dbReference type="PANTHER" id="PTHR30244">
    <property type="entry name" value="TRANSAMINASE"/>
    <property type="match status" value="1"/>
</dbReference>
<keyword evidence="7" id="KW-1185">Reference proteome</keyword>
<dbReference type="GO" id="GO:0030170">
    <property type="term" value="F:pyridoxal phosphate binding"/>
    <property type="evidence" value="ECO:0007669"/>
    <property type="project" value="TreeGrafter"/>
</dbReference>
<dbReference type="AlphaFoldDB" id="Q1MRE0"/>
<dbReference type="OrthoDB" id="9766188at2"/>
<organism evidence="6 7">
    <name type="scientific">Lawsonia intracellularis (strain PHE/MN1-00)</name>
    <dbReference type="NCBI Taxonomy" id="363253"/>
    <lineage>
        <taxon>Bacteria</taxon>
        <taxon>Pseudomonadati</taxon>
        <taxon>Thermodesulfobacteriota</taxon>
        <taxon>Desulfovibrionia</taxon>
        <taxon>Desulfovibrionales</taxon>
        <taxon>Desulfovibrionaceae</taxon>
        <taxon>Lawsonia</taxon>
    </lineage>
</organism>
<dbReference type="STRING" id="363253.LI0380"/>
<dbReference type="KEGG" id="lip:LI0380"/>
<dbReference type="HOGENOM" id="CLU_033332_6_0_7"/>
<dbReference type="RefSeq" id="WP_011526465.1">
    <property type="nucleotide sequence ID" value="NC_008011.1"/>
</dbReference>
<dbReference type="InterPro" id="IPR000653">
    <property type="entry name" value="DegT/StrS_aminotransferase"/>
</dbReference>
<dbReference type="GO" id="GO:0000271">
    <property type="term" value="P:polysaccharide biosynthetic process"/>
    <property type="evidence" value="ECO:0007669"/>
    <property type="project" value="TreeGrafter"/>
</dbReference>
<dbReference type="PIRSF" id="PIRSF000390">
    <property type="entry name" value="PLP_StrS"/>
    <property type="match status" value="1"/>
</dbReference>
<dbReference type="Gene3D" id="3.90.1150.10">
    <property type="entry name" value="Aspartate Aminotransferase, domain 1"/>
    <property type="match status" value="1"/>
</dbReference>
<evidence type="ECO:0000256" key="1">
    <source>
        <dbReference type="ARBA" id="ARBA00022898"/>
    </source>
</evidence>
<dbReference type="SUPFAM" id="SSF53383">
    <property type="entry name" value="PLP-dependent transferases"/>
    <property type="match status" value="1"/>
</dbReference>
<gene>
    <name evidence="6" type="ordered locus">LI0380</name>
</gene>
<accession>Q1MRE0</accession>
<dbReference type="InterPro" id="IPR015424">
    <property type="entry name" value="PyrdxlP-dep_Trfase"/>
</dbReference>
<feature type="modified residue" description="N6-(pyridoxal phosphate)lysine" evidence="4">
    <location>
        <position position="196"/>
    </location>
</feature>
<protein>
    <submittedName>
        <fullName evidence="6">Predicted pyridoxal phosphate-dependent enzyme apparently involved in regulation of cell wall biogenesis</fullName>
    </submittedName>
</protein>
<dbReference type="CDD" id="cd00616">
    <property type="entry name" value="AHBA_syn"/>
    <property type="match status" value="1"/>
</dbReference>
<name>Q1MRE0_LAWIP</name>